<organism evidence="2 3">
    <name type="scientific">Ensete ventricosum</name>
    <name type="common">Abyssinian banana</name>
    <name type="synonym">Musa ensete</name>
    <dbReference type="NCBI Taxonomy" id="4639"/>
    <lineage>
        <taxon>Eukaryota</taxon>
        <taxon>Viridiplantae</taxon>
        <taxon>Streptophyta</taxon>
        <taxon>Embryophyta</taxon>
        <taxon>Tracheophyta</taxon>
        <taxon>Spermatophyta</taxon>
        <taxon>Magnoliopsida</taxon>
        <taxon>Liliopsida</taxon>
        <taxon>Zingiberales</taxon>
        <taxon>Musaceae</taxon>
        <taxon>Ensete</taxon>
    </lineage>
</organism>
<dbReference type="Proteomes" id="UP000287651">
    <property type="component" value="Unassembled WGS sequence"/>
</dbReference>
<gene>
    <name evidence="2" type="ORF">B296_00019121</name>
</gene>
<proteinExistence type="predicted"/>
<reference evidence="2 3" key="1">
    <citation type="journal article" date="2014" name="Agronomy (Basel)">
        <title>A Draft Genome Sequence for Ensete ventricosum, the Drought-Tolerant Tree Against Hunger.</title>
        <authorList>
            <person name="Harrison J."/>
            <person name="Moore K.A."/>
            <person name="Paszkiewicz K."/>
            <person name="Jones T."/>
            <person name="Grant M."/>
            <person name="Ambacheew D."/>
            <person name="Muzemil S."/>
            <person name="Studholme D.J."/>
        </authorList>
    </citation>
    <scope>NUCLEOTIDE SEQUENCE [LARGE SCALE GENOMIC DNA]</scope>
</reference>
<evidence type="ECO:0000313" key="3">
    <source>
        <dbReference type="Proteomes" id="UP000287651"/>
    </source>
</evidence>
<evidence type="ECO:0000313" key="2">
    <source>
        <dbReference type="EMBL" id="RRT60043.1"/>
    </source>
</evidence>
<comment type="caution">
    <text evidence="2">The sequence shown here is derived from an EMBL/GenBank/DDBJ whole genome shotgun (WGS) entry which is preliminary data.</text>
</comment>
<name>A0A426Z7Z4_ENSVE</name>
<dbReference type="EMBL" id="AMZH03007951">
    <property type="protein sequence ID" value="RRT60043.1"/>
    <property type="molecule type" value="Genomic_DNA"/>
</dbReference>
<evidence type="ECO:0000256" key="1">
    <source>
        <dbReference type="SAM" id="MobiDB-lite"/>
    </source>
</evidence>
<dbReference type="AlphaFoldDB" id="A0A426Z7Z4"/>
<protein>
    <submittedName>
        <fullName evidence="2">Uncharacterized protein</fullName>
    </submittedName>
</protein>
<accession>A0A426Z7Z4</accession>
<feature type="region of interest" description="Disordered" evidence="1">
    <location>
        <begin position="87"/>
        <end position="116"/>
    </location>
</feature>
<sequence>MSLRSKVCHTGPYRHTEIISVRYGTRYRAVCTVHTARRRVWGISALGPAGKNKDAVDSPLNGQSIRETKLKLGIKIRDTDHREIERERRLSALSSSRPRRPCRSGPLLPQAGDKRR</sequence>